<proteinExistence type="predicted"/>
<sequence length="65" mass="6587">MHTFISALRNFGRDEDGITAIEYGLIAALMAAAIGAMIAAVVGTDSTGLKGVFNEIATALNGAMA</sequence>
<evidence type="ECO:0000313" key="2">
    <source>
        <dbReference type="EMBL" id="MDC8760886.1"/>
    </source>
</evidence>
<reference evidence="2 3" key="1">
    <citation type="submission" date="2022-10" db="EMBL/GenBank/DDBJ databases">
        <title>Janthinobacterium sp. hw3 Genome sequencing.</title>
        <authorList>
            <person name="Park S."/>
        </authorList>
    </citation>
    <scope>NUCLEOTIDE SEQUENCE [LARGE SCALE GENOMIC DNA]</scope>
    <source>
        <strain evidence="3">hw3</strain>
    </source>
</reference>
<dbReference type="EMBL" id="JAQQXR010000021">
    <property type="protein sequence ID" value="MDC8760886.1"/>
    <property type="molecule type" value="Genomic_DNA"/>
</dbReference>
<keyword evidence="1" id="KW-0812">Transmembrane</keyword>
<accession>A0ABT5K9Z3</accession>
<keyword evidence="1" id="KW-1133">Transmembrane helix</keyword>
<dbReference type="Pfam" id="PF04964">
    <property type="entry name" value="Flp_Fap"/>
    <property type="match status" value="1"/>
</dbReference>
<evidence type="ECO:0000313" key="3">
    <source>
        <dbReference type="Proteomes" id="UP001221208"/>
    </source>
</evidence>
<name>A0ABT5K9Z3_9BURK</name>
<dbReference type="InterPro" id="IPR007047">
    <property type="entry name" value="Flp_Fap"/>
</dbReference>
<feature type="transmembrane region" description="Helical" evidence="1">
    <location>
        <begin position="20"/>
        <end position="42"/>
    </location>
</feature>
<comment type="caution">
    <text evidence="2">The sequence shown here is derived from an EMBL/GenBank/DDBJ whole genome shotgun (WGS) entry which is preliminary data.</text>
</comment>
<protein>
    <submittedName>
        <fullName evidence="2">Flp family type IVb pilin</fullName>
    </submittedName>
</protein>
<keyword evidence="3" id="KW-1185">Reference proteome</keyword>
<dbReference type="Proteomes" id="UP001221208">
    <property type="component" value="Unassembled WGS sequence"/>
</dbReference>
<dbReference type="RefSeq" id="WP_273674950.1">
    <property type="nucleotide sequence ID" value="NZ_JAQQXR010000021.1"/>
</dbReference>
<keyword evidence="1" id="KW-0472">Membrane</keyword>
<gene>
    <name evidence="2" type="ORF">OIK44_25190</name>
</gene>
<organism evidence="2 3">
    <name type="scientific">Janthinobacterium fluminis</name>
    <dbReference type="NCBI Taxonomy" id="2987524"/>
    <lineage>
        <taxon>Bacteria</taxon>
        <taxon>Pseudomonadati</taxon>
        <taxon>Pseudomonadota</taxon>
        <taxon>Betaproteobacteria</taxon>
        <taxon>Burkholderiales</taxon>
        <taxon>Oxalobacteraceae</taxon>
        <taxon>Janthinobacterium</taxon>
    </lineage>
</organism>
<evidence type="ECO:0000256" key="1">
    <source>
        <dbReference type="SAM" id="Phobius"/>
    </source>
</evidence>